<name>A0A1I5E2S7_9HYPH</name>
<evidence type="ECO:0000256" key="2">
    <source>
        <dbReference type="SAM" id="MobiDB-lite"/>
    </source>
</evidence>
<dbReference type="AlphaFoldDB" id="A0A1I5E2S7"/>
<protein>
    <submittedName>
        <fullName evidence="3">Uncharacterized protein</fullName>
    </submittedName>
</protein>
<dbReference type="OrthoDB" id="6065087at2"/>
<keyword evidence="1" id="KW-0175">Coiled coil</keyword>
<feature type="compositionally biased region" description="Basic and acidic residues" evidence="2">
    <location>
        <begin position="482"/>
        <end position="493"/>
    </location>
</feature>
<keyword evidence="4" id="KW-1185">Reference proteome</keyword>
<accession>A0A1I5E2S7</accession>
<reference evidence="3 4" key="1">
    <citation type="submission" date="2016-10" db="EMBL/GenBank/DDBJ databases">
        <authorList>
            <person name="de Groot N.N."/>
        </authorList>
    </citation>
    <scope>NUCLEOTIDE SEQUENCE [LARGE SCALE GENOMIC DNA]</scope>
    <source>
        <strain evidence="3 4">CGMCC 1.9157</strain>
    </source>
</reference>
<evidence type="ECO:0000256" key="1">
    <source>
        <dbReference type="SAM" id="Coils"/>
    </source>
</evidence>
<dbReference type="RefSeq" id="WP_090070464.1">
    <property type="nucleotide sequence ID" value="NZ_FOVR01000003.1"/>
</dbReference>
<evidence type="ECO:0000313" key="3">
    <source>
        <dbReference type="EMBL" id="SFO05835.1"/>
    </source>
</evidence>
<evidence type="ECO:0000313" key="4">
    <source>
        <dbReference type="Proteomes" id="UP000199236"/>
    </source>
</evidence>
<proteinExistence type="predicted"/>
<dbReference type="Proteomes" id="UP000199236">
    <property type="component" value="Unassembled WGS sequence"/>
</dbReference>
<organism evidence="3 4">
    <name type="scientific">Cohaesibacter marisflavi</name>
    <dbReference type="NCBI Taxonomy" id="655353"/>
    <lineage>
        <taxon>Bacteria</taxon>
        <taxon>Pseudomonadati</taxon>
        <taxon>Pseudomonadota</taxon>
        <taxon>Alphaproteobacteria</taxon>
        <taxon>Hyphomicrobiales</taxon>
        <taxon>Cohaesibacteraceae</taxon>
    </lineage>
</organism>
<gene>
    <name evidence="3" type="ORF">SAMN04488056_1032</name>
</gene>
<feature type="region of interest" description="Disordered" evidence="2">
    <location>
        <begin position="482"/>
        <end position="502"/>
    </location>
</feature>
<dbReference type="STRING" id="655353.SAMN04488056_1032"/>
<dbReference type="EMBL" id="FOVR01000003">
    <property type="protein sequence ID" value="SFO05835.1"/>
    <property type="molecule type" value="Genomic_DNA"/>
</dbReference>
<sequence>MPLLDQNMQPIEAQDFHKDLLVKPPERRGSDQESPSGLDTILASVRSESPIAAYVTDLRNSVYYDPDKSEEGFDIVQASMDAGLSDEQFDDVMHIRNRKSFDIWMDQYQQEQRDERTLAASGLFGFVAQFGAGLLSPTSLLPGGALVKTGKLGLSAGKSALSIGAWTGTAAAIDEVALNQFQIDRSAGESAAAIGGSVLLGALLGGGMAKYLNNHQINSLAMELQGHIYKGDVDGEDVGEQISRYVNGNSSVGAAANTIESIENNTIAGKTAQKLAKLTLSNPLLRGLQSPSPVVRDAVTKLVENPIYLKKNLDGHASMLSVETAIKEWDRGALAQGMEGYKGAYKAYRRAGGKLNQADFAERVAKAMRRGDVDPDGDPHVQQAAKIWREKVFDPLKDMAIQAGLLPEDVQPANAISYLSRVYNKPLIEADEEGFKRMVRDWANGAVREDIRRARAAGDRRLGDVDREIQELKVNQLREEEAFKRRQQRKPESLPDGLEPDDLQGMINVVQGPRPQQPETLMQFLRRRGGLYDPDGELVALGINHKSQPGFLRKTRRETMSKEGGWDLDTAARMAWEEGFIRSPDRPTVAEFLDALSDDFSGMRRVVREVDEELAQAADNYDDLIRALDELDINVGEKDPLKRFRNVKEHLTTESVLRRFVDARKHQMQMRIGKLQERLAQIEGAVGQRPLIEDDIDFDDLSKMELEEEVEHVVESIWRKVTGRPDLEEETGLTAFRKRLPESKRGPMKSRTFDIDDKILEPWLENNVEAVARRYARVMSADIELTRNFGSANMEGLVTKISDDYEKLRALETDPKKRQALSKREKSDLADINAMRDLLRGQFEPDKQATLFARIVNLANIFNYTRALGGVSISSLPDIARPMMVHGLSRYMKDGIKPLMAHRKAWKMSVKEAHLAGTVVEKTLQSRMANWSEIADPYAQFSPFENFMQNAASVFSKVNGLTYWDDFMKSVASVMTQNRLIENMHNITKLDGKERSYMAYLGIDEATSSALKKELSRHAEKIVGVWVATTEKWESKHAVRMFRAALNKDVDSIIVTKGIGDVPVFAHTPTGRLLLQFKSFGLASHQRVLMRGMQEDAKSLTAGMVFATTIGAAVSALKNIESNRDLSDNPGTWIAEGIDRSGLMTVFFELNNTYEKVGGTGIYGGLQKAFPDRDQSGRASRYASRNVVSSMLGPSMGPAEDFARLLYAMHQGDLTPGDITAIRRLVPFSTLPFVRSVLEYGILPPLKDAVR</sequence>
<feature type="coiled-coil region" evidence="1">
    <location>
        <begin position="607"/>
        <end position="634"/>
    </location>
</feature>